<evidence type="ECO:0000256" key="2">
    <source>
        <dbReference type="ARBA" id="ARBA00022980"/>
    </source>
</evidence>
<dbReference type="NCBIfam" id="TIGR03953">
    <property type="entry name" value="rplD_bact"/>
    <property type="match status" value="1"/>
</dbReference>
<dbReference type="InterPro" id="IPR013005">
    <property type="entry name" value="Ribosomal_uL4-like"/>
</dbReference>
<keyword evidence="2" id="KW-0689">Ribosomal protein</keyword>
<keyword evidence="3" id="KW-0687">Ribonucleoprotein</keyword>
<feature type="region of interest" description="Disordered" evidence="4">
    <location>
        <begin position="47"/>
        <end position="70"/>
    </location>
</feature>
<comment type="similarity">
    <text evidence="1">Belongs to the universal ribosomal protein uL4 family.</text>
</comment>
<evidence type="ECO:0000256" key="1">
    <source>
        <dbReference type="ARBA" id="ARBA00010528"/>
    </source>
</evidence>
<dbReference type="GO" id="GO:0005840">
    <property type="term" value="C:ribosome"/>
    <property type="evidence" value="ECO:0007669"/>
    <property type="project" value="UniProtKB-KW"/>
</dbReference>
<reference evidence="5" key="1">
    <citation type="submission" date="2018-05" db="EMBL/GenBank/DDBJ databases">
        <authorList>
            <person name="Lanie J.A."/>
            <person name="Ng W.-L."/>
            <person name="Kazmierczak K.M."/>
            <person name="Andrzejewski T.M."/>
            <person name="Davidsen T.M."/>
            <person name="Wayne K.J."/>
            <person name="Tettelin H."/>
            <person name="Glass J.I."/>
            <person name="Rusch D."/>
            <person name="Podicherti R."/>
            <person name="Tsui H.-C.T."/>
            <person name="Winkler M.E."/>
        </authorList>
    </citation>
    <scope>NUCLEOTIDE SEQUENCE</scope>
</reference>
<dbReference type="InterPro" id="IPR002136">
    <property type="entry name" value="Ribosomal_uL4"/>
</dbReference>
<dbReference type="AlphaFoldDB" id="A0A381VZU7"/>
<evidence type="ECO:0000313" key="5">
    <source>
        <dbReference type="EMBL" id="SVA45742.1"/>
    </source>
</evidence>
<dbReference type="GO" id="GO:1990904">
    <property type="term" value="C:ribonucleoprotein complex"/>
    <property type="evidence" value="ECO:0007669"/>
    <property type="project" value="UniProtKB-KW"/>
</dbReference>
<gene>
    <name evidence="5" type="ORF">METZ01_LOCUS98596</name>
</gene>
<dbReference type="EMBL" id="UINC01010265">
    <property type="protein sequence ID" value="SVA45742.1"/>
    <property type="molecule type" value="Genomic_DNA"/>
</dbReference>
<protein>
    <recommendedName>
        <fullName evidence="6">50S ribosomal protein L4</fullName>
    </recommendedName>
</protein>
<evidence type="ECO:0000256" key="4">
    <source>
        <dbReference type="SAM" id="MobiDB-lite"/>
    </source>
</evidence>
<dbReference type="SUPFAM" id="SSF52166">
    <property type="entry name" value="Ribosomal protein L4"/>
    <property type="match status" value="1"/>
</dbReference>
<name>A0A381VZU7_9ZZZZ</name>
<dbReference type="GO" id="GO:0006412">
    <property type="term" value="P:translation"/>
    <property type="evidence" value="ECO:0007669"/>
    <property type="project" value="InterPro"/>
</dbReference>
<dbReference type="Pfam" id="PF00573">
    <property type="entry name" value="Ribosomal_L4"/>
    <property type="match status" value="1"/>
</dbReference>
<organism evidence="5">
    <name type="scientific">marine metagenome</name>
    <dbReference type="NCBI Taxonomy" id="408172"/>
    <lineage>
        <taxon>unclassified sequences</taxon>
        <taxon>metagenomes</taxon>
        <taxon>ecological metagenomes</taxon>
    </lineage>
</organism>
<evidence type="ECO:0000256" key="3">
    <source>
        <dbReference type="ARBA" id="ARBA00023274"/>
    </source>
</evidence>
<sequence length="208" mass="23182">MKLNILKLDGSKSSQIKADESVFGIKPNEPVIRQAVLAELTNLRQGTHSTKNRASVAGGGRKPWRQKGRGVARAGTIRSPLWRGGGRVFGPEPHSYNKKLSKKLSKLARKSVLSSKIANNEIVIVEKFQIDSHKTSNFVSLLKNLGLHKKKLTVLISDFNKKIEWSTQNLRYVYIVNASKASAYDLLDCEILLMDKDSLLVLTTMLKV</sequence>
<dbReference type="HAMAP" id="MF_01328_B">
    <property type="entry name" value="Ribosomal_uL4_B"/>
    <property type="match status" value="1"/>
</dbReference>
<dbReference type="Gene3D" id="3.40.1370.10">
    <property type="match status" value="1"/>
</dbReference>
<dbReference type="PANTHER" id="PTHR10746:SF6">
    <property type="entry name" value="LARGE RIBOSOMAL SUBUNIT PROTEIN UL4M"/>
    <property type="match status" value="1"/>
</dbReference>
<dbReference type="InterPro" id="IPR023574">
    <property type="entry name" value="Ribosomal_uL4_dom_sf"/>
</dbReference>
<dbReference type="PANTHER" id="PTHR10746">
    <property type="entry name" value="50S RIBOSOMAL PROTEIN L4"/>
    <property type="match status" value="1"/>
</dbReference>
<accession>A0A381VZU7</accession>
<proteinExistence type="inferred from homology"/>
<dbReference type="GO" id="GO:0003735">
    <property type="term" value="F:structural constituent of ribosome"/>
    <property type="evidence" value="ECO:0007669"/>
    <property type="project" value="InterPro"/>
</dbReference>
<evidence type="ECO:0008006" key="6">
    <source>
        <dbReference type="Google" id="ProtNLM"/>
    </source>
</evidence>